<sequence>MAAAAYAKDLLYRIPPTKIEAEKRILDIISGVREGVDKLLHTQRVKEQETILNWLSPVNYTPLQMDYIRKRQPGTGNWFLESAEYQAWLKTDKQTLFCPGIPGAGKTIITAIVIDDLHKGFQNNLSVGITYLYCDFRRRHEQTIEDLLLNLVKQFARQHTFVPIEIQQLYEKCKKENRQPSFDEISQLLHSVSKLYSKAIIVIGALDECQSDLCRTRLLTEVFKLQDKTSANVFLTARLIPGILEILKESVSLEIRAQDEDVQRYIKDQITRLPSFVLNNYELQDKIKTTISKAVDGMFLLAPLHMEALAREPTTGYIEIALHSLPEGLEAVYKRAMIRIESLGKSTQELAKTILSWIVHAKRTLSISELQHAVAVKPGESELNSKFIPSIETIGTICAGLITIDIPGNTVRLVHYTTQEYFERTHEMWFPNSKSNIKTICITYLSFSAFESGYCSTDAEFQERLRSNPFYNYAACNWGHFARETSICGQETIKFLKCDAKVEASSQALMKTRLVPGDSKGSYYFPKGMRGLHLTAYFGIEEAAKALLDSYHPNGHDSFGRTPLSYAAENGNESVARLLLATGRVSINYKDRDEETPLSRSLKNGHEAMVKLLLAQNGIDPNPKRLSGTDFYGQDRTPLSFAAESGNTAAVKKLLATKGVDINIKARTSYGDHGRTPLSYAAGEGHEEVVKLLLAMDNIDPDLGTSRRYKTTNRTPLSFAAQSGHTSVVKLLLGCSAVDPDSRAGGERTHSRTPLSYAAENGHEAIVRLLLATGKIDVNIEAGGEYNTGRTALSYAAEKGHEAVVALLLATKNINSKCRGSPCSHSGRTGRTALSYAACEGHAEVMRLLLTIDGIDVNSKDFTGRTALSLAAENGHEPVVRLLLRVDGVDVNSRNNHGETALSLAVKNGHKAVVRLLRRVDGVDLSSKDNGGQAFLSLAIEELMSRW</sequence>
<dbReference type="Proteomes" id="UP000007115">
    <property type="component" value="Unassembled WGS sequence"/>
</dbReference>
<keyword evidence="7" id="KW-1185">Reference proteome</keyword>
<feature type="repeat" description="ANK" evidence="3">
    <location>
        <begin position="559"/>
        <end position="583"/>
    </location>
</feature>
<feature type="domain" description="GPI inositol-deacylase winged helix" evidence="4">
    <location>
        <begin position="345"/>
        <end position="422"/>
    </location>
</feature>
<dbReference type="Pfam" id="PF24883">
    <property type="entry name" value="NPHP3_N"/>
    <property type="match status" value="1"/>
</dbReference>
<accession>G9N936</accession>
<feature type="repeat" description="ANK" evidence="3">
    <location>
        <begin position="712"/>
        <end position="733"/>
    </location>
</feature>
<feature type="domain" description="Nephrocystin 3-like N-terminal" evidence="5">
    <location>
        <begin position="74"/>
        <end position="238"/>
    </location>
</feature>
<dbReference type="AlphaFoldDB" id="G9N936"/>
<proteinExistence type="predicted"/>
<dbReference type="PROSITE" id="PS50297">
    <property type="entry name" value="ANK_REP_REGION"/>
    <property type="match status" value="7"/>
</dbReference>
<dbReference type="Pfam" id="PF00023">
    <property type="entry name" value="Ank"/>
    <property type="match status" value="1"/>
</dbReference>
<reference evidence="6 7" key="1">
    <citation type="journal article" date="2011" name="Genome Biol.">
        <title>Comparative genome sequence analysis underscores mycoparasitism as the ancestral life style of Trichoderma.</title>
        <authorList>
            <person name="Kubicek C.P."/>
            <person name="Herrera-Estrella A."/>
            <person name="Seidl-Seiboth V."/>
            <person name="Martinez D.A."/>
            <person name="Druzhinina I.S."/>
            <person name="Thon M."/>
            <person name="Zeilinger S."/>
            <person name="Casas-Flores S."/>
            <person name="Horwitz B.A."/>
            <person name="Mukherjee P.K."/>
            <person name="Mukherjee M."/>
            <person name="Kredics L."/>
            <person name="Alcaraz L.D."/>
            <person name="Aerts A."/>
            <person name="Antal Z."/>
            <person name="Atanasova L."/>
            <person name="Cervantes-Badillo M.G."/>
            <person name="Challacombe J."/>
            <person name="Chertkov O."/>
            <person name="McCluskey K."/>
            <person name="Coulpier F."/>
            <person name="Deshpande N."/>
            <person name="von Doehren H."/>
            <person name="Ebbole D.J."/>
            <person name="Esquivel-Naranjo E.U."/>
            <person name="Fekete E."/>
            <person name="Flipphi M."/>
            <person name="Glaser F."/>
            <person name="Gomez-Rodriguez E.Y."/>
            <person name="Gruber S."/>
            <person name="Han C."/>
            <person name="Henrissat B."/>
            <person name="Hermosa R."/>
            <person name="Hernandez-Onate M."/>
            <person name="Karaffa L."/>
            <person name="Kosti I."/>
            <person name="Le Crom S."/>
            <person name="Lindquist E."/>
            <person name="Lucas S."/>
            <person name="Luebeck M."/>
            <person name="Luebeck P.S."/>
            <person name="Margeot A."/>
            <person name="Metz B."/>
            <person name="Misra M."/>
            <person name="Nevalainen H."/>
            <person name="Omann M."/>
            <person name="Packer N."/>
            <person name="Perrone G."/>
            <person name="Uresti-Rivera E.E."/>
            <person name="Salamov A."/>
            <person name="Schmoll M."/>
            <person name="Seiboth B."/>
            <person name="Shapiro H."/>
            <person name="Sukno S."/>
            <person name="Tamayo-Ramos J.A."/>
            <person name="Tisch D."/>
            <person name="Wiest A."/>
            <person name="Wilkinson H.H."/>
            <person name="Zhang M."/>
            <person name="Coutinho P.M."/>
            <person name="Kenerley C.M."/>
            <person name="Monte E."/>
            <person name="Baker S.E."/>
            <person name="Grigoriev I.V."/>
        </authorList>
    </citation>
    <scope>NUCLEOTIDE SEQUENCE [LARGE SCALE GENOMIC DNA]</scope>
    <source>
        <strain evidence="7">Gv29-8 / FGSC 10586</strain>
    </source>
</reference>
<dbReference type="Pfam" id="PF12796">
    <property type="entry name" value="Ank_2"/>
    <property type="match status" value="4"/>
</dbReference>
<dbReference type="PROSITE" id="PS50088">
    <property type="entry name" value="ANK_REPEAT"/>
    <property type="match status" value="7"/>
</dbReference>
<dbReference type="OMA" id="ERTHEMW"/>
<dbReference type="InterPro" id="IPR056884">
    <property type="entry name" value="NPHP3-like_N"/>
</dbReference>
<evidence type="ECO:0000259" key="5">
    <source>
        <dbReference type="Pfam" id="PF24883"/>
    </source>
</evidence>
<protein>
    <submittedName>
        <fullName evidence="6">Uncharacterized protein</fullName>
    </submittedName>
</protein>
<dbReference type="SMART" id="SM00248">
    <property type="entry name" value="ANK"/>
    <property type="match status" value="10"/>
</dbReference>
<keyword evidence="1" id="KW-0677">Repeat</keyword>
<dbReference type="PANTHER" id="PTHR24198:SF165">
    <property type="entry name" value="ANKYRIN REPEAT-CONTAINING PROTEIN-RELATED"/>
    <property type="match status" value="1"/>
</dbReference>
<dbReference type="eggNOG" id="KOG0504">
    <property type="taxonomic scope" value="Eukaryota"/>
</dbReference>
<dbReference type="PANTHER" id="PTHR24198">
    <property type="entry name" value="ANKYRIN REPEAT AND PROTEIN KINASE DOMAIN-CONTAINING PROTEIN"/>
    <property type="match status" value="1"/>
</dbReference>
<dbReference type="SUPFAM" id="SSF48403">
    <property type="entry name" value="Ankyrin repeat"/>
    <property type="match status" value="1"/>
</dbReference>
<feature type="repeat" description="ANK" evidence="3">
    <location>
        <begin position="634"/>
        <end position="667"/>
    </location>
</feature>
<dbReference type="Gene3D" id="3.40.50.300">
    <property type="entry name" value="P-loop containing nucleotide triphosphate hydrolases"/>
    <property type="match status" value="1"/>
</dbReference>
<comment type="caution">
    <text evidence="6">The sequence shown here is derived from an EMBL/GenBank/DDBJ whole genome shotgun (WGS) entry which is preliminary data.</text>
</comment>
<dbReference type="GeneID" id="25792077"/>
<dbReference type="InParanoid" id="G9N936"/>
<evidence type="ECO:0000313" key="6">
    <source>
        <dbReference type="EMBL" id="EHK16458.1"/>
    </source>
</evidence>
<evidence type="ECO:0000256" key="1">
    <source>
        <dbReference type="ARBA" id="ARBA00022737"/>
    </source>
</evidence>
<dbReference type="STRING" id="413071.G9N936"/>
<evidence type="ECO:0000256" key="3">
    <source>
        <dbReference type="PROSITE-ProRule" id="PRU00023"/>
    </source>
</evidence>
<evidence type="ECO:0000313" key="7">
    <source>
        <dbReference type="Proteomes" id="UP000007115"/>
    </source>
</evidence>
<dbReference type="InterPro" id="IPR002110">
    <property type="entry name" value="Ankyrin_rpt"/>
</dbReference>
<dbReference type="EMBL" id="ABDF02000090">
    <property type="protein sequence ID" value="EHK16458.1"/>
    <property type="molecule type" value="Genomic_DNA"/>
</dbReference>
<evidence type="ECO:0000259" key="4">
    <source>
        <dbReference type="Pfam" id="PF22939"/>
    </source>
</evidence>
<dbReference type="InterPro" id="IPR027417">
    <property type="entry name" value="P-loop_NTPase"/>
</dbReference>
<dbReference type="RefSeq" id="XP_013950666.1">
    <property type="nucleotide sequence ID" value="XM_014095191.1"/>
</dbReference>
<dbReference type="HOGENOM" id="CLU_000288_34_23_1"/>
<name>G9N936_HYPVG</name>
<evidence type="ECO:0000256" key="2">
    <source>
        <dbReference type="ARBA" id="ARBA00023043"/>
    </source>
</evidence>
<dbReference type="InterPro" id="IPR054471">
    <property type="entry name" value="GPIID_WHD"/>
</dbReference>
<dbReference type="InterPro" id="IPR036770">
    <property type="entry name" value="Ankyrin_rpt-contain_sf"/>
</dbReference>
<gene>
    <name evidence="6" type="ORF">TRIVIDRAFT_227323</name>
</gene>
<organism evidence="6 7">
    <name type="scientific">Hypocrea virens (strain Gv29-8 / FGSC 10586)</name>
    <name type="common">Gliocladium virens</name>
    <name type="synonym">Trichoderma virens</name>
    <dbReference type="NCBI Taxonomy" id="413071"/>
    <lineage>
        <taxon>Eukaryota</taxon>
        <taxon>Fungi</taxon>
        <taxon>Dikarya</taxon>
        <taxon>Ascomycota</taxon>
        <taxon>Pezizomycotina</taxon>
        <taxon>Sordariomycetes</taxon>
        <taxon>Hypocreomycetidae</taxon>
        <taxon>Hypocreales</taxon>
        <taxon>Hypocreaceae</taxon>
        <taxon>Trichoderma</taxon>
    </lineage>
</organism>
<feature type="repeat" description="ANK" evidence="3">
    <location>
        <begin position="829"/>
        <end position="862"/>
    </location>
</feature>
<dbReference type="Gene3D" id="1.25.40.20">
    <property type="entry name" value="Ankyrin repeat-containing domain"/>
    <property type="match status" value="5"/>
</dbReference>
<dbReference type="OrthoDB" id="1577640at2759"/>
<dbReference type="VEuPathDB" id="FungiDB:TRIVIDRAFT_227323"/>
<feature type="repeat" description="ANK" evidence="3">
    <location>
        <begin position="750"/>
        <end position="774"/>
    </location>
</feature>
<feature type="repeat" description="ANK" evidence="3">
    <location>
        <begin position="863"/>
        <end position="896"/>
    </location>
</feature>
<feature type="repeat" description="ANK" evidence="3">
    <location>
        <begin position="673"/>
        <end position="694"/>
    </location>
</feature>
<dbReference type="Pfam" id="PF22939">
    <property type="entry name" value="WHD_GPIID"/>
    <property type="match status" value="1"/>
</dbReference>
<keyword evidence="2 3" id="KW-0040">ANK repeat</keyword>